<dbReference type="Pfam" id="PF07927">
    <property type="entry name" value="HicA_toxin"/>
    <property type="match status" value="1"/>
</dbReference>
<name>A0A2W4XM57_9CYAN</name>
<evidence type="ECO:0000256" key="7">
    <source>
        <dbReference type="ARBA" id="ARBA00023016"/>
    </source>
</evidence>
<keyword evidence="2" id="KW-1277">Toxin-antitoxin system</keyword>
<organism evidence="8 9">
    <name type="scientific">Pseudanabaena frigida</name>
    <dbReference type="NCBI Taxonomy" id="945775"/>
    <lineage>
        <taxon>Bacteria</taxon>
        <taxon>Bacillati</taxon>
        <taxon>Cyanobacteriota</taxon>
        <taxon>Cyanophyceae</taxon>
        <taxon>Pseudanabaenales</taxon>
        <taxon>Pseudanabaenaceae</taxon>
        <taxon>Pseudanabaena</taxon>
    </lineage>
</organism>
<dbReference type="SUPFAM" id="SSF54786">
    <property type="entry name" value="YcfA/nrd intein domain"/>
    <property type="match status" value="1"/>
</dbReference>
<evidence type="ECO:0000256" key="6">
    <source>
        <dbReference type="ARBA" id="ARBA00022884"/>
    </source>
</evidence>
<protein>
    <recommendedName>
        <fullName evidence="10">Type II toxin-antitoxin system HicA family toxin</fullName>
    </recommendedName>
</protein>
<keyword evidence="6" id="KW-0694">RNA-binding</keyword>
<evidence type="ECO:0000256" key="1">
    <source>
        <dbReference type="ARBA" id="ARBA00006620"/>
    </source>
</evidence>
<evidence type="ECO:0000256" key="3">
    <source>
        <dbReference type="ARBA" id="ARBA00022722"/>
    </source>
</evidence>
<dbReference type="GO" id="GO:0003729">
    <property type="term" value="F:mRNA binding"/>
    <property type="evidence" value="ECO:0007669"/>
    <property type="project" value="InterPro"/>
</dbReference>
<reference evidence="8 9" key="2">
    <citation type="submission" date="2018-06" db="EMBL/GenBank/DDBJ databases">
        <title>Metagenomic assembly of (sub)arctic Cyanobacteria and their associated microbiome from non-axenic cultures.</title>
        <authorList>
            <person name="Baurain D."/>
        </authorList>
    </citation>
    <scope>NUCLEOTIDE SEQUENCE [LARGE SCALE GENOMIC DNA]</scope>
    <source>
        <strain evidence="8">ULC066bin1</strain>
    </source>
</reference>
<evidence type="ECO:0000256" key="4">
    <source>
        <dbReference type="ARBA" id="ARBA00022759"/>
    </source>
</evidence>
<keyword evidence="5" id="KW-0378">Hydrolase</keyword>
<evidence type="ECO:0000313" key="9">
    <source>
        <dbReference type="Proteomes" id="UP000249467"/>
    </source>
</evidence>
<dbReference type="EMBL" id="QBML01000054">
    <property type="protein sequence ID" value="PZO35625.1"/>
    <property type="molecule type" value="Genomic_DNA"/>
</dbReference>
<dbReference type="Gene3D" id="3.30.920.30">
    <property type="entry name" value="Hypothetical protein"/>
    <property type="match status" value="1"/>
</dbReference>
<gene>
    <name evidence="8" type="ORF">DCF19_23535</name>
</gene>
<dbReference type="GO" id="GO:0016787">
    <property type="term" value="F:hydrolase activity"/>
    <property type="evidence" value="ECO:0007669"/>
    <property type="project" value="UniProtKB-KW"/>
</dbReference>
<reference evidence="8 9" key="1">
    <citation type="submission" date="2018-04" db="EMBL/GenBank/DDBJ databases">
        <authorList>
            <person name="Go L.Y."/>
            <person name="Mitchell J.A."/>
        </authorList>
    </citation>
    <scope>NUCLEOTIDE SEQUENCE [LARGE SCALE GENOMIC DNA]</scope>
    <source>
        <strain evidence="8">ULC066bin1</strain>
    </source>
</reference>
<comment type="similarity">
    <text evidence="1">Belongs to the HicA mRNA interferase family.</text>
</comment>
<dbReference type="Proteomes" id="UP000249467">
    <property type="component" value="Unassembled WGS sequence"/>
</dbReference>
<comment type="caution">
    <text evidence="8">The sequence shown here is derived from an EMBL/GenBank/DDBJ whole genome shotgun (WGS) entry which is preliminary data.</text>
</comment>
<dbReference type="InterPro" id="IPR038570">
    <property type="entry name" value="HicA_sf"/>
</dbReference>
<accession>A0A2W4XM57</accession>
<evidence type="ECO:0000313" key="8">
    <source>
        <dbReference type="EMBL" id="PZO35625.1"/>
    </source>
</evidence>
<evidence type="ECO:0000256" key="2">
    <source>
        <dbReference type="ARBA" id="ARBA00022649"/>
    </source>
</evidence>
<proteinExistence type="inferred from homology"/>
<dbReference type="GO" id="GO:0004519">
    <property type="term" value="F:endonuclease activity"/>
    <property type="evidence" value="ECO:0007669"/>
    <property type="project" value="UniProtKB-KW"/>
</dbReference>
<keyword evidence="4" id="KW-0255">Endonuclease</keyword>
<dbReference type="InterPro" id="IPR012933">
    <property type="entry name" value="HicA_mRNA_interferase"/>
</dbReference>
<evidence type="ECO:0000256" key="5">
    <source>
        <dbReference type="ARBA" id="ARBA00022801"/>
    </source>
</evidence>
<sequence length="56" mass="6432">MRMPRNISGAELTKLLNKFGYTSIRQTGSHIRLTTQQNGEHSVTIPYHNPWRCTCS</sequence>
<keyword evidence="7" id="KW-0346">Stress response</keyword>
<evidence type="ECO:0008006" key="10">
    <source>
        <dbReference type="Google" id="ProtNLM"/>
    </source>
</evidence>
<dbReference type="AlphaFoldDB" id="A0A2W4XM57"/>
<keyword evidence="3" id="KW-0540">Nuclease</keyword>